<evidence type="ECO:0000313" key="8">
    <source>
        <dbReference type="Proteomes" id="UP000286271"/>
    </source>
</evidence>
<proteinExistence type="inferred from homology"/>
<reference evidence="6 8" key="2">
    <citation type="submission" date="2018-08" db="EMBL/GenBank/DDBJ databases">
        <title>A genome reference for cultivated species of the human gut microbiota.</title>
        <authorList>
            <person name="Zou Y."/>
            <person name="Xue W."/>
            <person name="Luo G."/>
        </authorList>
    </citation>
    <scope>NUCLEOTIDE SEQUENCE [LARGE SCALE GENOMIC DNA]</scope>
    <source>
        <strain evidence="6 8">AM27-11</strain>
    </source>
</reference>
<evidence type="ECO:0000313" key="6">
    <source>
        <dbReference type="EMBL" id="RHE91283.1"/>
    </source>
</evidence>
<evidence type="ECO:0000256" key="3">
    <source>
        <dbReference type="RuleBase" id="RU361235"/>
    </source>
</evidence>
<dbReference type="PANTHER" id="PTHR43142:SF1">
    <property type="entry name" value="CARBOXYLIC ESTER HYDROLASE"/>
    <property type="match status" value="1"/>
</dbReference>
<dbReference type="Proteomes" id="UP000095395">
    <property type="component" value="Unassembled WGS sequence"/>
</dbReference>
<dbReference type="InterPro" id="IPR002018">
    <property type="entry name" value="CarbesteraseB"/>
</dbReference>
<dbReference type="EC" id="3.1.1.-" evidence="3"/>
<reference evidence="5 7" key="1">
    <citation type="submission" date="2015-09" db="EMBL/GenBank/DDBJ databases">
        <authorList>
            <consortium name="Pathogen Informatics"/>
        </authorList>
    </citation>
    <scope>NUCLEOTIDE SEQUENCE [LARGE SCALE GENOMIC DNA]</scope>
    <source>
        <strain evidence="5 7">2789STDY5608835</strain>
    </source>
</reference>
<organism evidence="5 7">
    <name type="scientific">Roseburia inulinivorans</name>
    <dbReference type="NCBI Taxonomy" id="360807"/>
    <lineage>
        <taxon>Bacteria</taxon>
        <taxon>Bacillati</taxon>
        <taxon>Bacillota</taxon>
        <taxon>Clostridia</taxon>
        <taxon>Lachnospirales</taxon>
        <taxon>Lachnospiraceae</taxon>
        <taxon>Roseburia</taxon>
    </lineage>
</organism>
<dbReference type="AlphaFoldDB" id="A0A174FPB0"/>
<dbReference type="Pfam" id="PF00135">
    <property type="entry name" value="COesterase"/>
    <property type="match status" value="1"/>
</dbReference>
<dbReference type="Gene3D" id="3.40.50.1820">
    <property type="entry name" value="alpha/beta hydrolase"/>
    <property type="match status" value="1"/>
</dbReference>
<dbReference type="PROSITE" id="PS00122">
    <property type="entry name" value="CARBOXYLESTERASE_B_1"/>
    <property type="match status" value="1"/>
</dbReference>
<evidence type="ECO:0000259" key="4">
    <source>
        <dbReference type="Pfam" id="PF00135"/>
    </source>
</evidence>
<comment type="similarity">
    <text evidence="1 3">Belongs to the type-B carboxylesterase/lipase family.</text>
</comment>
<dbReference type="InterPro" id="IPR019826">
    <property type="entry name" value="Carboxylesterase_B_AS"/>
</dbReference>
<dbReference type="RefSeq" id="WP_055303385.1">
    <property type="nucleotide sequence ID" value="NZ_CATWND010000017.1"/>
</dbReference>
<dbReference type="GO" id="GO:0016787">
    <property type="term" value="F:hydrolase activity"/>
    <property type="evidence" value="ECO:0007669"/>
    <property type="project" value="UniProtKB-KW"/>
</dbReference>
<dbReference type="Proteomes" id="UP000286271">
    <property type="component" value="Unassembled WGS sequence"/>
</dbReference>
<gene>
    <name evidence="5" type="primary">pnbA</name>
    <name evidence="6" type="ORF">DW707_16695</name>
    <name evidence="5" type="ORF">ERS852392_03382</name>
</gene>
<name>A0A174FPB0_9FIRM</name>
<dbReference type="InterPro" id="IPR029058">
    <property type="entry name" value="AB_hydrolase_fold"/>
</dbReference>
<protein>
    <recommendedName>
        <fullName evidence="3">Carboxylic ester hydrolase</fullName>
        <ecNumber evidence="3">3.1.1.-</ecNumber>
    </recommendedName>
</protein>
<dbReference type="EMBL" id="QSKW01000041">
    <property type="protein sequence ID" value="RHE91283.1"/>
    <property type="molecule type" value="Genomic_DNA"/>
</dbReference>
<feature type="domain" description="Carboxylesterase type B" evidence="4">
    <location>
        <begin position="10"/>
        <end position="487"/>
    </location>
</feature>
<sequence length="511" mass="58021">MNQYVFEEERPVVDTKCGKIRGIAYGGVNIFMGIDYAKAKRFQMPVEIEPWEGIKNAYQHGPISKQVLKLKPFYTYRGLHMLEEESEDCQNLNIWAPKGGAEKKPVFVWIHGGGFFGGNAFEEYSFEGANLARHGDIIFVSINHRLNILGHLNLDQYGEEFKDSPNVGIADLVVAMKWINENIAAFGGDPENVTICGHSGGGGKVQCLFQLKDAAPYFQRGIVLSGARSDEAYHLDDGTASRETAKKMMDYLGINKDNIQKVYDVPYEDLCEALKATGSNPFDWSPVPNDYFPGFPAEVGLMPFSKDKPIIYGSVLGEMPTVKLTYEEKLALNEDEEGKLAYLKDRYGDSCETLMELFRKAYPDHDILDLAYMDSRCRRAAVKSVRTHMKAGCNKVYNFLASYTVPEGGRIPIWHGGEVAYIFRNEDRVYVLNEEKYGQQYSETLSTMVLNFVRNGDPNCEYLPQWHPCEEDRINTMIIDRECREVTNHDLELVELFDKVNPKFVLNLDLK</sequence>
<evidence type="ECO:0000313" key="5">
    <source>
        <dbReference type="EMBL" id="CUO50686.1"/>
    </source>
</evidence>
<accession>A0A174FPB0</accession>
<dbReference type="PANTHER" id="PTHR43142">
    <property type="entry name" value="CARBOXYLIC ESTER HYDROLASE"/>
    <property type="match status" value="1"/>
</dbReference>
<evidence type="ECO:0000256" key="1">
    <source>
        <dbReference type="ARBA" id="ARBA00005964"/>
    </source>
</evidence>
<dbReference type="SUPFAM" id="SSF53474">
    <property type="entry name" value="alpha/beta-Hydrolases"/>
    <property type="match status" value="1"/>
</dbReference>
<keyword evidence="2 3" id="KW-0378">Hydrolase</keyword>
<evidence type="ECO:0000256" key="2">
    <source>
        <dbReference type="ARBA" id="ARBA00022801"/>
    </source>
</evidence>
<evidence type="ECO:0000313" key="7">
    <source>
        <dbReference type="Proteomes" id="UP000095395"/>
    </source>
</evidence>
<dbReference type="EMBL" id="CYYR01000037">
    <property type="protein sequence ID" value="CUO50686.1"/>
    <property type="molecule type" value="Genomic_DNA"/>
</dbReference>
<dbReference type="ESTHER" id="9firm-a0a174fpb0">
    <property type="family name" value="Carb_B_Bacteria"/>
</dbReference>